<dbReference type="PANTHER" id="PTHR42852:SF6">
    <property type="entry name" value="THIOL:DISULFIDE INTERCHANGE PROTEIN DSBE"/>
    <property type="match status" value="1"/>
</dbReference>
<evidence type="ECO:0000313" key="9">
    <source>
        <dbReference type="EMBL" id="MBD8030953.1"/>
    </source>
</evidence>
<keyword evidence="5" id="KW-0676">Redox-active center</keyword>
<evidence type="ECO:0000256" key="4">
    <source>
        <dbReference type="ARBA" id="ARBA00023157"/>
    </source>
</evidence>
<dbReference type="GO" id="GO:0030313">
    <property type="term" value="C:cell envelope"/>
    <property type="evidence" value="ECO:0007669"/>
    <property type="project" value="UniProtKB-SubCell"/>
</dbReference>
<keyword evidence="7" id="KW-0472">Membrane</keyword>
<reference evidence="9 10" key="1">
    <citation type="submission" date="2020-08" db="EMBL/GenBank/DDBJ databases">
        <title>A Genomic Blueprint of the Chicken Gut Microbiome.</title>
        <authorList>
            <person name="Gilroy R."/>
            <person name="Ravi A."/>
            <person name="Getino M."/>
            <person name="Pursley I."/>
            <person name="Horton D.L."/>
            <person name="Alikhan N.-F."/>
            <person name="Baker D."/>
            <person name="Gharbi K."/>
            <person name="Hall N."/>
            <person name="Watson M."/>
            <person name="Adriaenssens E.M."/>
            <person name="Foster-Nyarko E."/>
            <person name="Jarju S."/>
            <person name="Secka A."/>
            <person name="Antonio M."/>
            <person name="Oren A."/>
            <person name="Chaudhuri R."/>
            <person name="La Ragione R.M."/>
            <person name="Hildebrand F."/>
            <person name="Pallen M.J."/>
        </authorList>
    </citation>
    <scope>NUCLEOTIDE SEQUENCE [LARGE SCALE GENOMIC DNA]</scope>
    <source>
        <strain evidence="9 10">Sa1YVA5</strain>
    </source>
</reference>
<evidence type="ECO:0000259" key="8">
    <source>
        <dbReference type="PROSITE" id="PS51352"/>
    </source>
</evidence>
<gene>
    <name evidence="9" type="ORF">H9627_11595</name>
</gene>
<evidence type="ECO:0000256" key="6">
    <source>
        <dbReference type="SAM" id="MobiDB-lite"/>
    </source>
</evidence>
<dbReference type="AlphaFoldDB" id="A0A8I0HR29"/>
<dbReference type="EMBL" id="JACSPR010000009">
    <property type="protein sequence ID" value="MBD8030953.1"/>
    <property type="molecule type" value="Genomic_DNA"/>
</dbReference>
<comment type="subcellular location">
    <subcellularLocation>
        <location evidence="1">Cell envelope</location>
    </subcellularLocation>
</comment>
<evidence type="ECO:0000256" key="3">
    <source>
        <dbReference type="ARBA" id="ARBA00022968"/>
    </source>
</evidence>
<evidence type="ECO:0000256" key="5">
    <source>
        <dbReference type="ARBA" id="ARBA00023284"/>
    </source>
</evidence>
<keyword evidence="7" id="KW-0812">Transmembrane</keyword>
<dbReference type="GO" id="GO:0016491">
    <property type="term" value="F:oxidoreductase activity"/>
    <property type="evidence" value="ECO:0007669"/>
    <property type="project" value="InterPro"/>
</dbReference>
<dbReference type="InterPro" id="IPR000866">
    <property type="entry name" value="AhpC/TSA"/>
</dbReference>
<dbReference type="PANTHER" id="PTHR42852">
    <property type="entry name" value="THIOL:DISULFIDE INTERCHANGE PROTEIN DSBE"/>
    <property type="match status" value="1"/>
</dbReference>
<comment type="caution">
    <text evidence="9">The sequence shown here is derived from an EMBL/GenBank/DDBJ whole genome shotgun (WGS) entry which is preliminary data.</text>
</comment>
<evidence type="ECO:0000256" key="7">
    <source>
        <dbReference type="SAM" id="Phobius"/>
    </source>
</evidence>
<dbReference type="CDD" id="cd02966">
    <property type="entry name" value="TlpA_like_family"/>
    <property type="match status" value="1"/>
</dbReference>
<feature type="domain" description="Thioredoxin" evidence="8">
    <location>
        <begin position="63"/>
        <end position="192"/>
    </location>
</feature>
<keyword evidence="4" id="KW-1015">Disulfide bond</keyword>
<evidence type="ECO:0000256" key="1">
    <source>
        <dbReference type="ARBA" id="ARBA00004196"/>
    </source>
</evidence>
<evidence type="ECO:0000313" key="10">
    <source>
        <dbReference type="Proteomes" id="UP000650224"/>
    </source>
</evidence>
<dbReference type="PROSITE" id="PS51352">
    <property type="entry name" value="THIOREDOXIN_2"/>
    <property type="match status" value="1"/>
</dbReference>
<sequence>MTTSAKWSLVGVVVILAVLVALIPQLLSGSGTGDGDATGAAGDGVGEASTSTVADRPDCQDDGAAGVQLPCLGGEQGQGNDLPTVVNVWAWWCEPCRDELPVFDEFAASHPELNVVGVHADTNAANGAAMLGDLGVELPSYQDESNLFAGTLGLPAVVPITVVVDPAGELVGTFPRTFDSVQDLELAVAGVL</sequence>
<dbReference type="RefSeq" id="WP_191734199.1">
    <property type="nucleotide sequence ID" value="NZ_JACSPR010000009.1"/>
</dbReference>
<dbReference type="InterPro" id="IPR017937">
    <property type="entry name" value="Thioredoxin_CS"/>
</dbReference>
<dbReference type="InterPro" id="IPR013766">
    <property type="entry name" value="Thioredoxin_domain"/>
</dbReference>
<keyword evidence="2" id="KW-0201">Cytochrome c-type biogenesis</keyword>
<protein>
    <submittedName>
        <fullName evidence="9">TlpA family protein disulfide reductase</fullName>
    </submittedName>
</protein>
<feature type="transmembrane region" description="Helical" evidence="7">
    <location>
        <begin position="7"/>
        <end position="27"/>
    </location>
</feature>
<dbReference type="Proteomes" id="UP000650224">
    <property type="component" value="Unassembled WGS sequence"/>
</dbReference>
<dbReference type="InterPro" id="IPR050553">
    <property type="entry name" value="Thioredoxin_ResA/DsbE_sf"/>
</dbReference>
<dbReference type="GO" id="GO:0017004">
    <property type="term" value="P:cytochrome complex assembly"/>
    <property type="evidence" value="ECO:0007669"/>
    <property type="project" value="UniProtKB-KW"/>
</dbReference>
<feature type="compositionally biased region" description="Gly residues" evidence="6">
    <location>
        <begin position="33"/>
        <end position="45"/>
    </location>
</feature>
<proteinExistence type="predicted"/>
<keyword evidence="3" id="KW-0735">Signal-anchor</keyword>
<dbReference type="Gene3D" id="3.40.30.10">
    <property type="entry name" value="Glutaredoxin"/>
    <property type="match status" value="1"/>
</dbReference>
<dbReference type="InterPro" id="IPR036249">
    <property type="entry name" value="Thioredoxin-like_sf"/>
</dbReference>
<feature type="region of interest" description="Disordered" evidence="6">
    <location>
        <begin position="33"/>
        <end position="59"/>
    </location>
</feature>
<dbReference type="PROSITE" id="PS00194">
    <property type="entry name" value="THIOREDOXIN_1"/>
    <property type="match status" value="1"/>
</dbReference>
<evidence type="ECO:0000256" key="2">
    <source>
        <dbReference type="ARBA" id="ARBA00022748"/>
    </source>
</evidence>
<dbReference type="Pfam" id="PF00578">
    <property type="entry name" value="AhpC-TSA"/>
    <property type="match status" value="1"/>
</dbReference>
<dbReference type="GO" id="GO:0016209">
    <property type="term" value="F:antioxidant activity"/>
    <property type="evidence" value="ECO:0007669"/>
    <property type="project" value="InterPro"/>
</dbReference>
<organism evidence="9 10">
    <name type="scientific">Corynebacterium gallinarum</name>
    <dbReference type="NCBI Taxonomy" id="2762214"/>
    <lineage>
        <taxon>Bacteria</taxon>
        <taxon>Bacillati</taxon>
        <taxon>Actinomycetota</taxon>
        <taxon>Actinomycetes</taxon>
        <taxon>Mycobacteriales</taxon>
        <taxon>Corynebacteriaceae</taxon>
        <taxon>Corynebacterium</taxon>
    </lineage>
</organism>
<dbReference type="SUPFAM" id="SSF52833">
    <property type="entry name" value="Thioredoxin-like"/>
    <property type="match status" value="1"/>
</dbReference>
<accession>A0A8I0HR29</accession>
<name>A0A8I0HR29_9CORY</name>
<keyword evidence="7" id="KW-1133">Transmembrane helix</keyword>
<keyword evidence="10" id="KW-1185">Reference proteome</keyword>